<dbReference type="PANTHER" id="PTHR42701:SF1">
    <property type="entry name" value="IMIDAZOLE GLYCEROL PHOSPHATE SYNTHASE SUBUNIT HISH"/>
    <property type="match status" value="1"/>
</dbReference>
<evidence type="ECO:0000313" key="13">
    <source>
        <dbReference type="EMBL" id="HHI65085.1"/>
    </source>
</evidence>
<dbReference type="HAMAP" id="MF_00278">
    <property type="entry name" value="HisH"/>
    <property type="match status" value="1"/>
</dbReference>
<keyword evidence="4 10" id="KW-0378">Hydrolase</keyword>
<accession>A0A7C5P772</accession>
<comment type="catalytic activity">
    <reaction evidence="9 10">
        <text>L-glutamine + H2O = L-glutamate + NH4(+)</text>
        <dbReference type="Rhea" id="RHEA:15889"/>
        <dbReference type="ChEBI" id="CHEBI:15377"/>
        <dbReference type="ChEBI" id="CHEBI:28938"/>
        <dbReference type="ChEBI" id="CHEBI:29985"/>
        <dbReference type="ChEBI" id="CHEBI:58359"/>
        <dbReference type="EC" id="3.5.1.2"/>
    </reaction>
</comment>
<organism evidence="13">
    <name type="scientific">Thermodesulfobium narugense</name>
    <dbReference type="NCBI Taxonomy" id="184064"/>
    <lineage>
        <taxon>Bacteria</taxon>
        <taxon>Pseudomonadati</taxon>
        <taxon>Thermodesulfobiota</taxon>
        <taxon>Thermodesulfobiia</taxon>
        <taxon>Thermodesulfobiales</taxon>
        <taxon>Thermodesulfobiaceae</taxon>
        <taxon>Thermodesulfobium</taxon>
    </lineage>
</organism>
<evidence type="ECO:0000256" key="3">
    <source>
        <dbReference type="ARBA" id="ARBA00022605"/>
    </source>
</evidence>
<feature type="active site" evidence="10 11">
    <location>
        <position position="183"/>
    </location>
</feature>
<evidence type="ECO:0000256" key="11">
    <source>
        <dbReference type="PIRSR" id="PIRSR000495-1"/>
    </source>
</evidence>
<dbReference type="NCBIfam" id="TIGR01855">
    <property type="entry name" value="IMP_synth_hisH"/>
    <property type="match status" value="1"/>
</dbReference>
<protein>
    <recommendedName>
        <fullName evidence="10">Imidazole glycerol phosphate synthase subunit HisH</fullName>
        <ecNumber evidence="10">4.3.2.10</ecNumber>
    </recommendedName>
    <alternativeName>
        <fullName evidence="10">IGP synthase glutaminase subunit</fullName>
        <ecNumber evidence="10">3.5.1.2</ecNumber>
    </alternativeName>
    <alternativeName>
        <fullName evidence="10">IGP synthase subunit HisH</fullName>
    </alternativeName>
    <alternativeName>
        <fullName evidence="10">ImGP synthase subunit HisH</fullName>
        <shortName evidence="10">IGPS subunit HisH</shortName>
    </alternativeName>
</protein>
<feature type="active site" description="Nucleophile" evidence="10 11">
    <location>
        <position position="80"/>
    </location>
</feature>
<dbReference type="SUPFAM" id="SSF52317">
    <property type="entry name" value="Class I glutamine amidotransferase-like"/>
    <property type="match status" value="1"/>
</dbReference>
<dbReference type="InterPro" id="IPR010139">
    <property type="entry name" value="Imidazole-glycPsynth_HisH"/>
</dbReference>
<feature type="domain" description="Glutamine amidotransferase" evidence="12">
    <location>
        <begin position="15"/>
        <end position="199"/>
    </location>
</feature>
<evidence type="ECO:0000256" key="2">
    <source>
        <dbReference type="ARBA" id="ARBA00011152"/>
    </source>
</evidence>
<dbReference type="EMBL" id="DRUY01000035">
    <property type="protein sequence ID" value="HHI65085.1"/>
    <property type="molecule type" value="Genomic_DNA"/>
</dbReference>
<evidence type="ECO:0000259" key="12">
    <source>
        <dbReference type="Pfam" id="PF00117"/>
    </source>
</evidence>
<comment type="caution">
    <text evidence="13">The sequence shown here is derived from an EMBL/GenBank/DDBJ whole genome shotgun (WGS) entry which is preliminary data.</text>
</comment>
<comment type="pathway">
    <text evidence="1 10">Amino-acid biosynthesis; L-histidine biosynthesis; L-histidine from 5-phospho-alpha-D-ribose 1-diphosphate: step 5/9.</text>
</comment>
<dbReference type="Pfam" id="PF00117">
    <property type="entry name" value="GATase"/>
    <property type="match status" value="1"/>
</dbReference>
<keyword evidence="10" id="KW-0963">Cytoplasm</keyword>
<evidence type="ECO:0000256" key="4">
    <source>
        <dbReference type="ARBA" id="ARBA00022801"/>
    </source>
</evidence>
<evidence type="ECO:0000256" key="6">
    <source>
        <dbReference type="ARBA" id="ARBA00023102"/>
    </source>
</evidence>
<keyword evidence="5 10" id="KW-0315">Glutamine amidotransferase</keyword>
<sequence length="202" mass="23114">MIGVLCYKGGGNLGSVFKAINYLGYDFKEVWNPEELKKVDALIFPGQGSFTQANTSLKGANLWEPIREFIYLGKPFFGICLGLQLLFDHSDEYGFTEGLKIISGKVVEFQEDLIKPHLGWNQVFNISDFKFFKDIPDASSFYFVHSYYPEVYDLSCKKGFAEYGDRSFVCVIEKENIFACQFHPEKSGRWGLKLLENFLNSI</sequence>
<dbReference type="AlphaFoldDB" id="A0A7C5P772"/>
<dbReference type="GO" id="GO:0016829">
    <property type="term" value="F:lyase activity"/>
    <property type="evidence" value="ECO:0007669"/>
    <property type="project" value="UniProtKB-KW"/>
</dbReference>
<dbReference type="GO" id="GO:0000107">
    <property type="term" value="F:imidazoleglycerol-phosphate synthase activity"/>
    <property type="evidence" value="ECO:0007669"/>
    <property type="project" value="UniProtKB-UniRule"/>
</dbReference>
<reference evidence="13" key="1">
    <citation type="journal article" date="2020" name="mSystems">
        <title>Genome- and Community-Level Interaction Insights into Carbon Utilization and Element Cycling Functions of Hydrothermarchaeota in Hydrothermal Sediment.</title>
        <authorList>
            <person name="Zhou Z."/>
            <person name="Liu Y."/>
            <person name="Xu W."/>
            <person name="Pan J."/>
            <person name="Luo Z.H."/>
            <person name="Li M."/>
        </authorList>
    </citation>
    <scope>NUCLEOTIDE SEQUENCE [LARGE SCALE GENOMIC DNA]</scope>
    <source>
        <strain evidence="13">SpSt-1019</strain>
    </source>
</reference>
<dbReference type="CDD" id="cd01748">
    <property type="entry name" value="GATase1_IGP_Synthase"/>
    <property type="match status" value="1"/>
</dbReference>
<keyword evidence="3 10" id="KW-0028">Amino-acid biosynthesis</keyword>
<dbReference type="InterPro" id="IPR029062">
    <property type="entry name" value="Class_I_gatase-like"/>
</dbReference>
<feature type="active site" evidence="10 11">
    <location>
        <position position="185"/>
    </location>
</feature>
<dbReference type="GO" id="GO:0005737">
    <property type="term" value="C:cytoplasm"/>
    <property type="evidence" value="ECO:0007669"/>
    <property type="project" value="UniProtKB-SubCell"/>
</dbReference>
<dbReference type="UniPathway" id="UPA00031">
    <property type="reaction ID" value="UER00010"/>
</dbReference>
<name>A0A7C5P772_9BACT</name>
<gene>
    <name evidence="10 13" type="primary">hisH</name>
    <name evidence="13" type="ORF">ENL70_00875</name>
</gene>
<evidence type="ECO:0000256" key="8">
    <source>
        <dbReference type="ARBA" id="ARBA00047838"/>
    </source>
</evidence>
<dbReference type="Gene3D" id="3.40.50.880">
    <property type="match status" value="1"/>
</dbReference>
<evidence type="ECO:0000256" key="1">
    <source>
        <dbReference type="ARBA" id="ARBA00005091"/>
    </source>
</evidence>
<evidence type="ECO:0000256" key="10">
    <source>
        <dbReference type="HAMAP-Rule" id="MF_00278"/>
    </source>
</evidence>
<comment type="catalytic activity">
    <reaction evidence="8 10">
        <text>5-[(5-phospho-1-deoxy-D-ribulos-1-ylimino)methylamino]-1-(5-phospho-beta-D-ribosyl)imidazole-4-carboxamide + L-glutamine = D-erythro-1-(imidazol-4-yl)glycerol 3-phosphate + 5-amino-1-(5-phospho-beta-D-ribosyl)imidazole-4-carboxamide + L-glutamate + H(+)</text>
        <dbReference type="Rhea" id="RHEA:24793"/>
        <dbReference type="ChEBI" id="CHEBI:15378"/>
        <dbReference type="ChEBI" id="CHEBI:29985"/>
        <dbReference type="ChEBI" id="CHEBI:58278"/>
        <dbReference type="ChEBI" id="CHEBI:58359"/>
        <dbReference type="ChEBI" id="CHEBI:58475"/>
        <dbReference type="ChEBI" id="CHEBI:58525"/>
        <dbReference type="EC" id="4.3.2.10"/>
    </reaction>
</comment>
<dbReference type="PANTHER" id="PTHR42701">
    <property type="entry name" value="IMIDAZOLE GLYCEROL PHOSPHATE SYNTHASE SUBUNIT HISH"/>
    <property type="match status" value="1"/>
</dbReference>
<comment type="subunit">
    <text evidence="2 10">Heterodimer of HisH and HisF.</text>
</comment>
<keyword evidence="6 10" id="KW-0368">Histidine biosynthesis</keyword>
<dbReference type="PROSITE" id="PS51273">
    <property type="entry name" value="GATASE_TYPE_1"/>
    <property type="match status" value="1"/>
</dbReference>
<evidence type="ECO:0000256" key="9">
    <source>
        <dbReference type="ARBA" id="ARBA00049534"/>
    </source>
</evidence>
<evidence type="ECO:0000256" key="7">
    <source>
        <dbReference type="ARBA" id="ARBA00023239"/>
    </source>
</evidence>
<dbReference type="EC" id="4.3.2.10" evidence="10"/>
<comment type="function">
    <text evidence="10">IGPS catalyzes the conversion of PRFAR and glutamine to IGP, AICAR and glutamate. The HisH subunit catalyzes the hydrolysis of glutamine to glutamate and ammonia as part of the synthesis of IGP and AICAR. The resulting ammonia molecule is channeled to the active site of HisF.</text>
</comment>
<dbReference type="PIRSF" id="PIRSF000495">
    <property type="entry name" value="Amidotransf_hisH"/>
    <property type="match status" value="1"/>
</dbReference>
<dbReference type="GO" id="GO:0000105">
    <property type="term" value="P:L-histidine biosynthetic process"/>
    <property type="evidence" value="ECO:0007669"/>
    <property type="project" value="UniProtKB-UniRule"/>
</dbReference>
<keyword evidence="7 10" id="KW-0456">Lyase</keyword>
<dbReference type="EC" id="3.5.1.2" evidence="10"/>
<proteinExistence type="inferred from homology"/>
<comment type="subcellular location">
    <subcellularLocation>
        <location evidence="10">Cytoplasm</location>
    </subcellularLocation>
</comment>
<dbReference type="GO" id="GO:0004359">
    <property type="term" value="F:glutaminase activity"/>
    <property type="evidence" value="ECO:0007669"/>
    <property type="project" value="UniProtKB-EC"/>
</dbReference>
<dbReference type="InterPro" id="IPR017926">
    <property type="entry name" value="GATASE"/>
</dbReference>
<evidence type="ECO:0000256" key="5">
    <source>
        <dbReference type="ARBA" id="ARBA00022962"/>
    </source>
</evidence>